<dbReference type="PANTHER" id="PTHR16222">
    <property type="entry name" value="ADP-RIBOSYLGLYCOHYDROLASE"/>
    <property type="match status" value="1"/>
</dbReference>
<evidence type="ECO:0000313" key="2">
    <source>
        <dbReference type="EMBL" id="AMW09899.1"/>
    </source>
</evidence>
<dbReference type="STRING" id="1783515.A4E84_10500"/>
<gene>
    <name evidence="2" type="ORF">A4E84_10500</name>
</gene>
<organism evidence="2 3">
    <name type="scientific">Streptomyces qaidamensis</name>
    <dbReference type="NCBI Taxonomy" id="1783515"/>
    <lineage>
        <taxon>Bacteria</taxon>
        <taxon>Bacillati</taxon>
        <taxon>Actinomycetota</taxon>
        <taxon>Actinomycetes</taxon>
        <taxon>Kitasatosporales</taxon>
        <taxon>Streptomycetaceae</taxon>
        <taxon>Streptomyces</taxon>
        <taxon>Streptomyces aurantiacus group</taxon>
    </lineage>
</organism>
<evidence type="ECO:0008006" key="4">
    <source>
        <dbReference type="Google" id="ProtNLM"/>
    </source>
</evidence>
<dbReference type="GO" id="GO:0046872">
    <property type="term" value="F:metal ion binding"/>
    <property type="evidence" value="ECO:0007669"/>
    <property type="project" value="UniProtKB-KW"/>
</dbReference>
<dbReference type="AlphaFoldDB" id="A0A143BYJ1"/>
<dbReference type="Pfam" id="PF03747">
    <property type="entry name" value="ADP_ribosyl_GH"/>
    <property type="match status" value="1"/>
</dbReference>
<feature type="binding site" evidence="1">
    <location>
        <position position="77"/>
    </location>
    <ligand>
        <name>Mg(2+)</name>
        <dbReference type="ChEBI" id="CHEBI:18420"/>
        <label>1</label>
    </ligand>
</feature>
<dbReference type="Gene3D" id="1.10.4080.10">
    <property type="entry name" value="ADP-ribosylation/Crystallin J1"/>
    <property type="match status" value="1"/>
</dbReference>
<evidence type="ECO:0000313" key="3">
    <source>
        <dbReference type="Proteomes" id="UP000076096"/>
    </source>
</evidence>
<keyword evidence="1" id="KW-0479">Metal-binding</keyword>
<feature type="binding site" evidence="1">
    <location>
        <position position="315"/>
    </location>
    <ligand>
        <name>Mg(2+)</name>
        <dbReference type="ChEBI" id="CHEBI:18420"/>
        <label>1</label>
    </ligand>
</feature>
<keyword evidence="1" id="KW-0460">Magnesium</keyword>
<comment type="cofactor">
    <cofactor evidence="1">
        <name>Mg(2+)</name>
        <dbReference type="ChEBI" id="CHEBI:18420"/>
    </cofactor>
    <text evidence="1">Binds 2 magnesium ions per subunit.</text>
</comment>
<dbReference type="InterPro" id="IPR005502">
    <property type="entry name" value="Ribosyl_crysJ1"/>
</dbReference>
<feature type="binding site" evidence="1">
    <location>
        <position position="317"/>
    </location>
    <ligand>
        <name>Mg(2+)</name>
        <dbReference type="ChEBI" id="CHEBI:18420"/>
        <label>1</label>
    </ligand>
</feature>
<dbReference type="Proteomes" id="UP000076096">
    <property type="component" value="Chromosome"/>
</dbReference>
<name>A0A143BYJ1_9ACTN</name>
<accession>A0A143BYJ1</accession>
<dbReference type="InterPro" id="IPR036705">
    <property type="entry name" value="Ribosyl_crysJ1_sf"/>
</dbReference>
<sequence>MQPKPHQNATLDERVTGALVGAAVGDALGGPVEGYSPEQILERHGGRVHGIVGPWHGDDWRTARPLAPYHKGDGHVTDDTLMTHALVRVYTRVRDHLDAYAIADHLVPDLMTEPRWIPELEAEALPLQRIFLAEKWLVTRIHYGHADPREAGTGNIVNCGAAMYMAPVGLVNAADPRAAYAEALDVAGAHQSSYGREAAGVLAAAVAAACTPGATPDSVVSACLSLAKDGTRAAIERVCEEASRHTDFESALRPLREAVAPYDTVGPDYRSPSLGARRPSRVHAIEELPVALGMLLVARGDYRHAILGAVNYGRDCDSIATMAGALAGALGSPVPEDWAKTVAEASRLDLWEPATALTAAAREIFARDVARRRTHEQAFASLGGRQCSD</sequence>
<keyword evidence="3" id="KW-1185">Reference proteome</keyword>
<protein>
    <recommendedName>
        <fullName evidence="4">ADP-ribosylglycohydrolase</fullName>
    </recommendedName>
</protein>
<dbReference type="PANTHER" id="PTHR16222:SF12">
    <property type="entry name" value="ADP-RIBOSYLGLYCOHYDROLASE-RELATED"/>
    <property type="match status" value="1"/>
</dbReference>
<dbReference type="EMBL" id="CP015098">
    <property type="protein sequence ID" value="AMW09899.1"/>
    <property type="molecule type" value="Genomic_DNA"/>
</dbReference>
<dbReference type="KEGG" id="stsi:A4E84_10500"/>
<dbReference type="SUPFAM" id="SSF101478">
    <property type="entry name" value="ADP-ribosylglycohydrolase"/>
    <property type="match status" value="1"/>
</dbReference>
<feature type="binding site" evidence="1">
    <location>
        <position position="78"/>
    </location>
    <ligand>
        <name>Mg(2+)</name>
        <dbReference type="ChEBI" id="CHEBI:18420"/>
        <label>1</label>
    </ligand>
</feature>
<feature type="binding site" evidence="1">
    <location>
        <position position="79"/>
    </location>
    <ligand>
        <name>Mg(2+)</name>
        <dbReference type="ChEBI" id="CHEBI:18420"/>
        <label>1</label>
    </ligand>
</feature>
<dbReference type="RefSeq" id="WP_062926297.1">
    <property type="nucleotide sequence ID" value="NZ_CP015098.1"/>
</dbReference>
<feature type="binding site" evidence="1">
    <location>
        <position position="318"/>
    </location>
    <ligand>
        <name>Mg(2+)</name>
        <dbReference type="ChEBI" id="CHEBI:18420"/>
        <label>1</label>
    </ligand>
</feature>
<reference evidence="3" key="1">
    <citation type="submission" date="2016-04" db="EMBL/GenBank/DDBJ databases">
        <authorList>
            <person name="Zhang B."/>
        </authorList>
    </citation>
    <scope>NUCLEOTIDE SEQUENCE [LARGE SCALE GENOMIC DNA]</scope>
    <source>
        <strain evidence="3">S10</strain>
    </source>
</reference>
<dbReference type="InterPro" id="IPR050792">
    <property type="entry name" value="ADP-ribosylglycohydrolase"/>
</dbReference>
<proteinExistence type="predicted"/>
<evidence type="ECO:0000256" key="1">
    <source>
        <dbReference type="PIRSR" id="PIRSR605502-1"/>
    </source>
</evidence>